<evidence type="ECO:0000256" key="1">
    <source>
        <dbReference type="ARBA" id="ARBA00023002"/>
    </source>
</evidence>
<dbReference type="EMBL" id="JACHXY010000001">
    <property type="protein sequence ID" value="MBB3157358.1"/>
    <property type="molecule type" value="Genomic_DNA"/>
</dbReference>
<dbReference type="InterPro" id="IPR022026">
    <property type="entry name" value="DUF5981"/>
</dbReference>
<comment type="caution">
    <text evidence="3">The sequence shown here is derived from an EMBL/GenBank/DDBJ whole genome shotgun (WGS) entry which is preliminary data.</text>
</comment>
<proteinExistence type="predicted"/>
<sequence length="340" mass="35616">MTLLPLIDVCPKHMEYGPCGGVGFDGSCEIDPAHRCAFLHRPTVPWTGVDRETIVPPSPRTDAAAGTLAALGTRAWVVADLPARALSVASIDACAAVLSGEVDAVLAGDAGSARVQFPPAYRAHLLQRRGLRVWSGVNMRDRNRVAIEGELEALAVEGVAGVHCVTGDHTRKGDRPDAAAVFDLDSTEATALARAAGHVVSVAASPAAPPVERRAARLREKLRAGADVCFVNHAGGAAPVRRFIDEVGDGIRFIPCIPVVVDEASADLLESFTTLVLPEGFLGRIRDARDPRAEGIALSVALAEEMLALPGVVGVNLSGGREGAEESFAEALAEVARRVR</sequence>
<gene>
    <name evidence="3" type="ORF">FHS07_001042</name>
</gene>
<dbReference type="Proteomes" id="UP000543579">
    <property type="component" value="Unassembled WGS sequence"/>
</dbReference>
<dbReference type="GO" id="GO:0016491">
    <property type="term" value="F:oxidoreductase activity"/>
    <property type="evidence" value="ECO:0007669"/>
    <property type="project" value="UniProtKB-KW"/>
</dbReference>
<keyword evidence="1" id="KW-0560">Oxidoreductase</keyword>
<dbReference type="Gene3D" id="3.20.20.220">
    <property type="match status" value="1"/>
</dbReference>
<organism evidence="3 4">
    <name type="scientific">Microbacterium proteolyticum</name>
    <dbReference type="NCBI Taxonomy" id="1572644"/>
    <lineage>
        <taxon>Bacteria</taxon>
        <taxon>Bacillati</taxon>
        <taxon>Actinomycetota</taxon>
        <taxon>Actinomycetes</taxon>
        <taxon>Micrococcales</taxon>
        <taxon>Microbacteriaceae</taxon>
        <taxon>Microbacterium</taxon>
    </lineage>
</organism>
<dbReference type="SUPFAM" id="SSF51730">
    <property type="entry name" value="FAD-linked oxidoreductase"/>
    <property type="match status" value="1"/>
</dbReference>
<dbReference type="AlphaFoldDB" id="A0A7W5GF97"/>
<name>A0A7W5GF97_9MICO</name>
<evidence type="ECO:0000259" key="2">
    <source>
        <dbReference type="Pfam" id="PF12225"/>
    </source>
</evidence>
<evidence type="ECO:0000313" key="4">
    <source>
        <dbReference type="Proteomes" id="UP000543579"/>
    </source>
</evidence>
<accession>A0A7W5GF97</accession>
<dbReference type="InterPro" id="IPR029041">
    <property type="entry name" value="FAD-linked_oxidoreductase-like"/>
</dbReference>
<reference evidence="3 4" key="1">
    <citation type="submission" date="2020-08" db="EMBL/GenBank/DDBJ databases">
        <title>Genomic Encyclopedia of Type Strains, Phase III (KMG-III): the genomes of soil and plant-associated and newly described type strains.</title>
        <authorList>
            <person name="Whitman W."/>
        </authorList>
    </citation>
    <scope>NUCLEOTIDE SEQUENCE [LARGE SCALE GENOMIC DNA]</scope>
    <source>
        <strain evidence="3 4">CECT 8356</strain>
    </source>
</reference>
<protein>
    <submittedName>
        <fullName evidence="3">5,10-methylenetetrahydrofolate reductase</fullName>
    </submittedName>
</protein>
<evidence type="ECO:0000313" key="3">
    <source>
        <dbReference type="EMBL" id="MBB3157358.1"/>
    </source>
</evidence>
<feature type="domain" description="Methylene-tetrahydrofolate reductase C-terminal-like" evidence="2">
    <location>
        <begin position="8"/>
        <end position="39"/>
    </location>
</feature>
<dbReference type="Pfam" id="PF12225">
    <property type="entry name" value="DUF5981"/>
    <property type="match status" value="1"/>
</dbReference>
<dbReference type="RefSeq" id="WP_183418786.1">
    <property type="nucleotide sequence ID" value="NZ_JACHXY010000001.1"/>
</dbReference>